<proteinExistence type="predicted"/>
<comment type="caution">
    <text evidence="2">The sequence shown here is derived from an EMBL/GenBank/DDBJ whole genome shotgun (WGS) entry which is preliminary data.</text>
</comment>
<reference evidence="3" key="1">
    <citation type="submission" date="2018-05" db="EMBL/GenBank/DDBJ databases">
        <title>Pedobacter paludis sp. nov., isolated from wetland soil.</title>
        <authorList>
            <person name="Zhang Y."/>
        </authorList>
    </citation>
    <scope>NUCLEOTIDE SEQUENCE [LARGE SCALE GENOMIC DNA]</scope>
    <source>
        <strain evidence="3">R-8</strain>
    </source>
</reference>
<organism evidence="2 3">
    <name type="scientific">Pedobacter paludis</name>
    <dbReference type="NCBI Taxonomy" id="2203212"/>
    <lineage>
        <taxon>Bacteria</taxon>
        <taxon>Pseudomonadati</taxon>
        <taxon>Bacteroidota</taxon>
        <taxon>Sphingobacteriia</taxon>
        <taxon>Sphingobacteriales</taxon>
        <taxon>Sphingobacteriaceae</taxon>
        <taxon>Pedobacter</taxon>
    </lineage>
</organism>
<dbReference type="InterPro" id="IPR050228">
    <property type="entry name" value="Carboxylesterase_BioH"/>
</dbReference>
<dbReference type="Gene3D" id="3.40.50.1820">
    <property type="entry name" value="alpha/beta hydrolase"/>
    <property type="match status" value="1"/>
</dbReference>
<feature type="domain" description="AB hydrolase-1" evidence="1">
    <location>
        <begin position="5"/>
        <end position="234"/>
    </location>
</feature>
<protein>
    <submittedName>
        <fullName evidence="2">Alpha/beta hydrolase</fullName>
    </submittedName>
</protein>
<dbReference type="Proteomes" id="UP000245391">
    <property type="component" value="Unassembled WGS sequence"/>
</dbReference>
<dbReference type="AlphaFoldDB" id="A0A317EWP3"/>
<keyword evidence="3" id="KW-1185">Reference proteome</keyword>
<dbReference type="PANTHER" id="PTHR43194:SF2">
    <property type="entry name" value="PEROXISOMAL MEMBRANE PROTEIN LPX1"/>
    <property type="match status" value="1"/>
</dbReference>
<dbReference type="EMBL" id="QGNY01000008">
    <property type="protein sequence ID" value="PWS30169.1"/>
    <property type="molecule type" value="Genomic_DNA"/>
</dbReference>
<dbReference type="InterPro" id="IPR000073">
    <property type="entry name" value="AB_hydrolase_1"/>
</dbReference>
<gene>
    <name evidence="2" type="ORF">DF947_19600</name>
</gene>
<evidence type="ECO:0000313" key="2">
    <source>
        <dbReference type="EMBL" id="PWS30169.1"/>
    </source>
</evidence>
<dbReference type="RefSeq" id="WP_109932130.1">
    <property type="nucleotide sequence ID" value="NZ_QGNY01000008.1"/>
</dbReference>
<evidence type="ECO:0000313" key="3">
    <source>
        <dbReference type="Proteomes" id="UP000245391"/>
    </source>
</evidence>
<dbReference type="Pfam" id="PF12697">
    <property type="entry name" value="Abhydrolase_6"/>
    <property type="match status" value="1"/>
</dbReference>
<dbReference type="OrthoDB" id="9814966at2"/>
<name>A0A317EWP3_9SPHI</name>
<sequence length="269" mass="29930">MKNTIVLIHGMFQNPKSWRNWIDFFENKGYEVIAPAWPLHEGEPSVLREQVPLGLGDLELDTVITAIETLIYKLPEKPIVIGHSVGGLITQLLVNRGLAKIGVAISSVAPNAMVAFDWSFVKNAATIANPLKGDQPIFMDEETFHSAFANTLSEAESNIAFNETATHDSRNVFRDCMGSSAQLDVELPHVPLLFIAGEKDQICPADLNEKNFGAYSDKTSVTAIHEFANRSHFICNEPGWEEVVNYISNWLDAQEELVNDHPRPAFKEV</sequence>
<dbReference type="InterPro" id="IPR029058">
    <property type="entry name" value="AB_hydrolase_fold"/>
</dbReference>
<dbReference type="SUPFAM" id="SSF53474">
    <property type="entry name" value="alpha/beta-Hydrolases"/>
    <property type="match status" value="1"/>
</dbReference>
<dbReference type="GO" id="GO:0016787">
    <property type="term" value="F:hydrolase activity"/>
    <property type="evidence" value="ECO:0007669"/>
    <property type="project" value="UniProtKB-KW"/>
</dbReference>
<evidence type="ECO:0000259" key="1">
    <source>
        <dbReference type="Pfam" id="PF12697"/>
    </source>
</evidence>
<keyword evidence="2" id="KW-0378">Hydrolase</keyword>
<accession>A0A317EWP3</accession>
<dbReference type="PANTHER" id="PTHR43194">
    <property type="entry name" value="HYDROLASE ALPHA/BETA FOLD FAMILY"/>
    <property type="match status" value="1"/>
</dbReference>